<gene>
    <name evidence="1" type="ORF">Adt_28664</name>
</gene>
<name>A0ABD1RXZ4_9LAMI</name>
<reference evidence="2" key="1">
    <citation type="submission" date="2024-07" db="EMBL/GenBank/DDBJ databases">
        <title>Two chromosome-level genome assemblies of Korean endemic species Abeliophyllum distichum and Forsythia ovata (Oleaceae).</title>
        <authorList>
            <person name="Jang H."/>
        </authorList>
    </citation>
    <scope>NUCLEOTIDE SEQUENCE [LARGE SCALE GENOMIC DNA]</scope>
</reference>
<dbReference type="Proteomes" id="UP001604336">
    <property type="component" value="Unassembled WGS sequence"/>
</dbReference>
<protein>
    <submittedName>
        <fullName evidence="1">Uncharacterized protein</fullName>
    </submittedName>
</protein>
<evidence type="ECO:0000313" key="1">
    <source>
        <dbReference type="EMBL" id="KAL2493036.1"/>
    </source>
</evidence>
<proteinExistence type="predicted"/>
<organism evidence="1 2">
    <name type="scientific">Abeliophyllum distichum</name>
    <dbReference type="NCBI Taxonomy" id="126358"/>
    <lineage>
        <taxon>Eukaryota</taxon>
        <taxon>Viridiplantae</taxon>
        <taxon>Streptophyta</taxon>
        <taxon>Embryophyta</taxon>
        <taxon>Tracheophyta</taxon>
        <taxon>Spermatophyta</taxon>
        <taxon>Magnoliopsida</taxon>
        <taxon>eudicotyledons</taxon>
        <taxon>Gunneridae</taxon>
        <taxon>Pentapetalae</taxon>
        <taxon>asterids</taxon>
        <taxon>lamiids</taxon>
        <taxon>Lamiales</taxon>
        <taxon>Oleaceae</taxon>
        <taxon>Forsythieae</taxon>
        <taxon>Abeliophyllum</taxon>
    </lineage>
</organism>
<accession>A0ABD1RXZ4</accession>
<dbReference type="EMBL" id="JBFOLK010000008">
    <property type="protein sequence ID" value="KAL2493036.1"/>
    <property type="molecule type" value="Genomic_DNA"/>
</dbReference>
<keyword evidence="2" id="KW-1185">Reference proteome</keyword>
<evidence type="ECO:0000313" key="2">
    <source>
        <dbReference type="Proteomes" id="UP001604336"/>
    </source>
</evidence>
<dbReference type="AlphaFoldDB" id="A0ABD1RXZ4"/>
<comment type="caution">
    <text evidence="1">The sequence shown here is derived from an EMBL/GenBank/DDBJ whole genome shotgun (WGS) entry which is preliminary data.</text>
</comment>
<sequence>MAETRSKSNEKHLKKLDREVSDLGVAFKSSDQTFKVVCTKQERMEQLMLDMNRKYESVVSMLAQMSGSKRDQKDKGVVETITTPHRGSGILELEHENFSE</sequence>